<feature type="binding site" evidence="8">
    <location>
        <position position="120"/>
    </location>
    <ligand>
        <name>substrate</name>
    </ligand>
</feature>
<reference evidence="13 14" key="1">
    <citation type="submission" date="2018-06" db="EMBL/GenBank/DDBJ databases">
        <title>Chryseolinea flavus sp. nov., a member of the phylum Bacteroidetes isolated from soil.</title>
        <authorList>
            <person name="Li Y."/>
            <person name="Wang J."/>
        </authorList>
    </citation>
    <scope>NUCLEOTIDE SEQUENCE [LARGE SCALE GENOMIC DNA]</scope>
    <source>
        <strain evidence="13 14">SDU1-6</strain>
    </source>
</reference>
<comment type="catalytic activity">
    <reaction evidence="7 9">
        <text>L-aspartate + ATP = 4-phospho-L-aspartate + ADP</text>
        <dbReference type="Rhea" id="RHEA:23776"/>
        <dbReference type="ChEBI" id="CHEBI:29991"/>
        <dbReference type="ChEBI" id="CHEBI:30616"/>
        <dbReference type="ChEBI" id="CHEBI:57535"/>
        <dbReference type="ChEBI" id="CHEBI:456216"/>
        <dbReference type="EC" id="2.7.2.4"/>
    </reaction>
</comment>
<protein>
    <recommendedName>
        <fullName evidence="9">Aspartokinase</fullName>
        <ecNumber evidence="9">2.7.2.4</ecNumber>
    </recommendedName>
</protein>
<comment type="similarity">
    <text evidence="2 9">Belongs to the aspartokinase family.</text>
</comment>
<evidence type="ECO:0000256" key="3">
    <source>
        <dbReference type="ARBA" id="ARBA00022679"/>
    </source>
</evidence>
<dbReference type="UniPathway" id="UPA00034">
    <property type="reaction ID" value="UER00015"/>
</dbReference>
<comment type="caution">
    <text evidence="13">The sequence shown here is derived from an EMBL/GenBank/DDBJ whole genome shotgun (WGS) entry which is preliminary data.</text>
</comment>
<evidence type="ECO:0000256" key="6">
    <source>
        <dbReference type="ARBA" id="ARBA00022840"/>
    </source>
</evidence>
<dbReference type="UniPathway" id="UPA00050">
    <property type="reaction ID" value="UER00461"/>
</dbReference>
<dbReference type="Gene3D" id="3.30.70.260">
    <property type="match status" value="2"/>
</dbReference>
<dbReference type="InterPro" id="IPR036393">
    <property type="entry name" value="AceGlu_kinase-like_sf"/>
</dbReference>
<accession>A0A364Y8H4</accession>
<dbReference type="UniPathway" id="UPA00051">
    <property type="reaction ID" value="UER00462"/>
</dbReference>
<evidence type="ECO:0000313" key="13">
    <source>
        <dbReference type="EMBL" id="RAW03416.1"/>
    </source>
</evidence>
<feature type="binding site" evidence="8">
    <location>
        <begin position="5"/>
        <end position="8"/>
    </location>
    <ligand>
        <name>ATP</name>
        <dbReference type="ChEBI" id="CHEBI:30616"/>
    </ligand>
</feature>
<evidence type="ECO:0000256" key="2">
    <source>
        <dbReference type="ARBA" id="ARBA00010122"/>
    </source>
</evidence>
<keyword evidence="4 8" id="KW-0547">Nucleotide-binding</keyword>
<feature type="domain" description="Aspartate/glutamate/uridylate kinase" evidence="11">
    <location>
        <begin position="2"/>
        <end position="276"/>
    </location>
</feature>
<evidence type="ECO:0000256" key="9">
    <source>
        <dbReference type="RuleBase" id="RU003448"/>
    </source>
</evidence>
<dbReference type="InterPro" id="IPR018042">
    <property type="entry name" value="Aspartate_kinase_CS"/>
</dbReference>
<feature type="binding site" evidence="8">
    <location>
        <begin position="219"/>
        <end position="220"/>
    </location>
    <ligand>
        <name>ATP</name>
        <dbReference type="ChEBI" id="CHEBI:30616"/>
    </ligand>
</feature>
<evidence type="ECO:0000256" key="10">
    <source>
        <dbReference type="RuleBase" id="RU004249"/>
    </source>
</evidence>
<comment type="pathway">
    <text evidence="10">Amino-acid biosynthesis; L-methionine biosynthesis via de novo pathway; L-homoserine from L-aspartate: step 1/3.</text>
</comment>
<dbReference type="OrthoDB" id="9799110at2"/>
<dbReference type="EMBL" id="QMFY01000001">
    <property type="protein sequence ID" value="RAW03416.1"/>
    <property type="molecule type" value="Genomic_DNA"/>
</dbReference>
<dbReference type="SUPFAM" id="SSF53633">
    <property type="entry name" value="Carbamate kinase-like"/>
    <property type="match status" value="1"/>
</dbReference>
<evidence type="ECO:0000256" key="7">
    <source>
        <dbReference type="ARBA" id="ARBA00047872"/>
    </source>
</evidence>
<dbReference type="AlphaFoldDB" id="A0A364Y8H4"/>
<dbReference type="GO" id="GO:0009090">
    <property type="term" value="P:homoserine biosynthetic process"/>
    <property type="evidence" value="ECO:0007669"/>
    <property type="project" value="TreeGrafter"/>
</dbReference>
<evidence type="ECO:0000259" key="12">
    <source>
        <dbReference type="Pfam" id="PF22468"/>
    </source>
</evidence>
<keyword evidence="3 9" id="KW-0808">Transferase</keyword>
<feature type="domain" description="Aspartokinase ACT" evidence="12">
    <location>
        <begin position="378"/>
        <end position="434"/>
    </location>
</feature>
<dbReference type="RefSeq" id="WP_112745631.1">
    <property type="nucleotide sequence ID" value="NZ_QMFY01000001.1"/>
</dbReference>
<sequence>MLVMKFGGTSVGKPERMKKIAELLLSTPGKKIVVLSALSGTTNALVSIGDNLLLGQKAKAEETIATLETHYNTFVKELYGSESFQAIGQEIVSRFFIFIRLLAAGHFDNKGYRELLAQGELISTELFYQHLQERKISARLLPALYFMSIDENEEPELEKISVRLKPLVSSLNNIEIIITQGYICRNHRNEIDNLKRGGSDYTASLVGAAIQAEEIQIWTDIDGMHNNDPRIVKKTVPISELTFDEASELAYFGAKILHPSTIVPAQKMNVPVRLKNTMDEKAPGTIITSKGTEGSFKAIAAKDDITAINIRSSRMLMAYGFLRRVFEVFENYKTSIDMVTTSEVAVSLTIDNNTHLTAIENELKKFGVIEVYKDQTIICVVGNKITEQKGVLNKIFDSLSSIPVRMVCSGGSTNNVTVLVDKGNKAPALNALNEGLFGLK</sequence>
<name>A0A364Y8H4_9BACT</name>
<keyword evidence="5 9" id="KW-0418">Kinase</keyword>
<evidence type="ECO:0000259" key="11">
    <source>
        <dbReference type="Pfam" id="PF00696"/>
    </source>
</evidence>
<dbReference type="InterPro" id="IPR005260">
    <property type="entry name" value="Asp_kin_monofn"/>
</dbReference>
<dbReference type="GO" id="GO:0005829">
    <property type="term" value="C:cytosol"/>
    <property type="evidence" value="ECO:0007669"/>
    <property type="project" value="TreeGrafter"/>
</dbReference>
<dbReference type="PANTHER" id="PTHR21499">
    <property type="entry name" value="ASPARTATE KINASE"/>
    <property type="match status" value="1"/>
</dbReference>
<dbReference type="NCBIfam" id="TIGR00657">
    <property type="entry name" value="asp_kinases"/>
    <property type="match status" value="1"/>
</dbReference>
<feature type="binding site" evidence="8">
    <location>
        <position position="230"/>
    </location>
    <ligand>
        <name>ATP</name>
        <dbReference type="ChEBI" id="CHEBI:30616"/>
    </ligand>
</feature>
<keyword evidence="14" id="KW-1185">Reference proteome</keyword>
<dbReference type="PIRSF" id="PIRSF000726">
    <property type="entry name" value="Asp_kin"/>
    <property type="match status" value="1"/>
</dbReference>
<organism evidence="13 14">
    <name type="scientific">Pseudochryseolinea flava</name>
    <dbReference type="NCBI Taxonomy" id="2059302"/>
    <lineage>
        <taxon>Bacteria</taxon>
        <taxon>Pseudomonadati</taxon>
        <taxon>Bacteroidota</taxon>
        <taxon>Cytophagia</taxon>
        <taxon>Cytophagales</taxon>
        <taxon>Fulvivirgaceae</taxon>
        <taxon>Pseudochryseolinea</taxon>
    </lineage>
</organism>
<dbReference type="GO" id="GO:0009089">
    <property type="term" value="P:lysine biosynthetic process via diaminopimelate"/>
    <property type="evidence" value="ECO:0007669"/>
    <property type="project" value="UniProtKB-UniPathway"/>
</dbReference>
<evidence type="ECO:0000256" key="4">
    <source>
        <dbReference type="ARBA" id="ARBA00022741"/>
    </source>
</evidence>
<evidence type="ECO:0000256" key="8">
    <source>
        <dbReference type="PIRSR" id="PIRSR000726-1"/>
    </source>
</evidence>
<keyword evidence="6 8" id="KW-0067">ATP-binding</keyword>
<dbReference type="InterPro" id="IPR054352">
    <property type="entry name" value="ACT_Aspartokinase"/>
</dbReference>
<dbReference type="GO" id="GO:0004072">
    <property type="term" value="F:aspartate kinase activity"/>
    <property type="evidence" value="ECO:0007669"/>
    <property type="project" value="UniProtKB-EC"/>
</dbReference>
<comment type="pathway">
    <text evidence="1 10">Amino-acid biosynthesis; L-lysine biosynthesis via DAP pathway; (S)-tetrahydrodipicolinate from L-aspartate: step 1/4.</text>
</comment>
<keyword evidence="10" id="KW-0028">Amino-acid biosynthesis</keyword>
<feature type="binding site" evidence="8">
    <location>
        <position position="42"/>
    </location>
    <ligand>
        <name>substrate</name>
    </ligand>
</feature>
<dbReference type="InterPro" id="IPR001341">
    <property type="entry name" value="Asp_kinase"/>
</dbReference>
<dbReference type="Proteomes" id="UP000251889">
    <property type="component" value="Unassembled WGS sequence"/>
</dbReference>
<evidence type="ECO:0000313" key="14">
    <source>
        <dbReference type="Proteomes" id="UP000251889"/>
    </source>
</evidence>
<dbReference type="InterPro" id="IPR045865">
    <property type="entry name" value="ACT-like_dom_sf"/>
</dbReference>
<dbReference type="Pfam" id="PF22468">
    <property type="entry name" value="ACT_9"/>
    <property type="match status" value="1"/>
</dbReference>
<dbReference type="PANTHER" id="PTHR21499:SF59">
    <property type="entry name" value="ASPARTOKINASE"/>
    <property type="match status" value="1"/>
</dbReference>
<dbReference type="PROSITE" id="PS00324">
    <property type="entry name" value="ASPARTOKINASE"/>
    <property type="match status" value="1"/>
</dbReference>
<dbReference type="InterPro" id="IPR001048">
    <property type="entry name" value="Asp/Glu/Uridylate_kinase"/>
</dbReference>
<evidence type="ECO:0000256" key="1">
    <source>
        <dbReference type="ARBA" id="ARBA00004766"/>
    </source>
</evidence>
<dbReference type="GO" id="GO:0005524">
    <property type="term" value="F:ATP binding"/>
    <property type="evidence" value="ECO:0007669"/>
    <property type="project" value="UniProtKB-KW"/>
</dbReference>
<gene>
    <name evidence="13" type="ORF">DQQ10_04845</name>
</gene>
<dbReference type="Pfam" id="PF00696">
    <property type="entry name" value="AA_kinase"/>
    <property type="match status" value="1"/>
</dbReference>
<dbReference type="Gene3D" id="3.40.1160.10">
    <property type="entry name" value="Acetylglutamate kinase-like"/>
    <property type="match status" value="1"/>
</dbReference>
<dbReference type="EC" id="2.7.2.4" evidence="9"/>
<dbReference type="GO" id="GO:0009088">
    <property type="term" value="P:threonine biosynthetic process"/>
    <property type="evidence" value="ECO:0007669"/>
    <property type="project" value="UniProtKB-UniPathway"/>
</dbReference>
<dbReference type="CDD" id="cd04912">
    <property type="entry name" value="ACT_AKiii-LysC-EC-like_1"/>
    <property type="match status" value="1"/>
</dbReference>
<dbReference type="SUPFAM" id="SSF55021">
    <property type="entry name" value="ACT-like"/>
    <property type="match status" value="2"/>
</dbReference>
<comment type="pathway">
    <text evidence="10">Amino-acid biosynthesis; L-threonine biosynthesis; L-threonine from L-aspartate: step 1/5.</text>
</comment>
<evidence type="ECO:0000256" key="5">
    <source>
        <dbReference type="ARBA" id="ARBA00022777"/>
    </source>
</evidence>
<proteinExistence type="inferred from homology"/>